<gene>
    <name evidence="1" type="ORF">DK846_06620</name>
</gene>
<dbReference type="EMBL" id="QGMY01000006">
    <property type="protein sequence ID" value="PWR72634.1"/>
    <property type="molecule type" value="Genomic_DNA"/>
</dbReference>
<reference evidence="1 2" key="1">
    <citation type="submission" date="2018-05" db="EMBL/GenBank/DDBJ databases">
        <title>Draft genome of Methanospirillum lacunae Ki8-1.</title>
        <authorList>
            <person name="Dueholm M.S."/>
            <person name="Nielsen P.H."/>
            <person name="Bakmann L.F."/>
            <person name="Otzen D.E."/>
        </authorList>
    </citation>
    <scope>NUCLEOTIDE SEQUENCE [LARGE SCALE GENOMIC DNA]</scope>
    <source>
        <strain evidence="1 2">Ki8-1</strain>
    </source>
</reference>
<comment type="caution">
    <text evidence="1">The sequence shown here is derived from an EMBL/GenBank/DDBJ whole genome shotgun (WGS) entry which is preliminary data.</text>
</comment>
<dbReference type="Proteomes" id="UP000245657">
    <property type="component" value="Unassembled WGS sequence"/>
</dbReference>
<evidence type="ECO:0000313" key="1">
    <source>
        <dbReference type="EMBL" id="PWR72634.1"/>
    </source>
</evidence>
<accession>A0A2V2MWU8</accession>
<proteinExistence type="predicted"/>
<name>A0A2V2MWU8_9EURY</name>
<protein>
    <submittedName>
        <fullName evidence="1">Uncharacterized protein</fullName>
    </submittedName>
</protein>
<keyword evidence="2" id="KW-1185">Reference proteome</keyword>
<organism evidence="1 2">
    <name type="scientific">Methanospirillum lacunae</name>
    <dbReference type="NCBI Taxonomy" id="668570"/>
    <lineage>
        <taxon>Archaea</taxon>
        <taxon>Methanobacteriati</taxon>
        <taxon>Methanobacteriota</taxon>
        <taxon>Stenosarchaea group</taxon>
        <taxon>Methanomicrobia</taxon>
        <taxon>Methanomicrobiales</taxon>
        <taxon>Methanospirillaceae</taxon>
        <taxon>Methanospirillum</taxon>
    </lineage>
</organism>
<evidence type="ECO:0000313" key="2">
    <source>
        <dbReference type="Proteomes" id="UP000245657"/>
    </source>
</evidence>
<sequence>MLLIITWNESSISFPSLFLLSAMIRTNSTSHNTAGLPPTYEFSIETHGSKTLLRTTTWNNRFTCSTIIITE</sequence>
<dbReference type="AlphaFoldDB" id="A0A2V2MWU8"/>